<proteinExistence type="predicted"/>
<accession>A0A841SWE9</accession>
<name>A0A841SWE9_9BACL</name>
<feature type="domain" description="AB hydrolase-1" evidence="1">
    <location>
        <begin position="51"/>
        <end position="277"/>
    </location>
</feature>
<protein>
    <submittedName>
        <fullName evidence="2">Alpha/beta hydrolase</fullName>
    </submittedName>
</protein>
<evidence type="ECO:0000259" key="1">
    <source>
        <dbReference type="Pfam" id="PF00561"/>
    </source>
</evidence>
<dbReference type="AlphaFoldDB" id="A0A841SWE9"/>
<sequence>MNRYKSPTGRQLIMDSYDALLNSWGTEWQEKDIETSYGVTHIITAGDRQNPPLLLFHGTADNSAMMWIYNIEELSKHFYTIAVDAIGGSGKSEPNADYYRSFNQATWIDEILNALEIHKTNICGVSYGAYLAYHYSLMRPEKVSRAIGLAGRIPSSQFEVMTKMMSAFLPEALIPSEKNCRKLLRKLSGPNYSVFEENEVLMKHWYYLLKYFNNKSMMRHKIEINSDSEVSELRDKVVFLIGEQDRLTNYPKAIKRLEDNKLNYKIIKNAGHAINHEQAELINQEILDILDRS</sequence>
<dbReference type="Pfam" id="PF00561">
    <property type="entry name" value="Abhydrolase_1"/>
    <property type="match status" value="1"/>
</dbReference>
<dbReference type="SUPFAM" id="SSF53474">
    <property type="entry name" value="alpha/beta-Hydrolases"/>
    <property type="match status" value="1"/>
</dbReference>
<keyword evidence="2" id="KW-0378">Hydrolase</keyword>
<dbReference type="PANTHER" id="PTHR43798">
    <property type="entry name" value="MONOACYLGLYCEROL LIPASE"/>
    <property type="match status" value="1"/>
</dbReference>
<evidence type="ECO:0000313" key="3">
    <source>
        <dbReference type="Proteomes" id="UP000535838"/>
    </source>
</evidence>
<organism evidence="2 3">
    <name type="scientific">Cohnella thailandensis</name>
    <dbReference type="NCBI Taxonomy" id="557557"/>
    <lineage>
        <taxon>Bacteria</taxon>
        <taxon>Bacillati</taxon>
        <taxon>Bacillota</taxon>
        <taxon>Bacilli</taxon>
        <taxon>Bacillales</taxon>
        <taxon>Paenibacillaceae</taxon>
        <taxon>Cohnella</taxon>
    </lineage>
</organism>
<gene>
    <name evidence="2" type="ORF">H7B67_14310</name>
</gene>
<dbReference type="InterPro" id="IPR029058">
    <property type="entry name" value="AB_hydrolase_fold"/>
</dbReference>
<dbReference type="GO" id="GO:0016020">
    <property type="term" value="C:membrane"/>
    <property type="evidence" value="ECO:0007669"/>
    <property type="project" value="TreeGrafter"/>
</dbReference>
<reference evidence="2 3" key="1">
    <citation type="submission" date="2020-08" db="EMBL/GenBank/DDBJ databases">
        <title>Cohnella phylogeny.</title>
        <authorList>
            <person name="Dunlap C."/>
        </authorList>
    </citation>
    <scope>NUCLEOTIDE SEQUENCE [LARGE SCALE GENOMIC DNA]</scope>
    <source>
        <strain evidence="2 3">DSM 25241</strain>
    </source>
</reference>
<evidence type="ECO:0000313" key="2">
    <source>
        <dbReference type="EMBL" id="MBB6635289.1"/>
    </source>
</evidence>
<keyword evidence="3" id="KW-1185">Reference proteome</keyword>
<dbReference type="InterPro" id="IPR050266">
    <property type="entry name" value="AB_hydrolase_sf"/>
</dbReference>
<comment type="caution">
    <text evidence="2">The sequence shown here is derived from an EMBL/GenBank/DDBJ whole genome shotgun (WGS) entry which is preliminary data.</text>
</comment>
<dbReference type="PANTHER" id="PTHR43798:SF27">
    <property type="entry name" value="HYDROLASE ALPHA_BETA HYDROLASE FOLD FAMILY"/>
    <property type="match status" value="1"/>
</dbReference>
<dbReference type="GO" id="GO:0016787">
    <property type="term" value="F:hydrolase activity"/>
    <property type="evidence" value="ECO:0007669"/>
    <property type="project" value="UniProtKB-KW"/>
</dbReference>
<dbReference type="Gene3D" id="3.40.50.1820">
    <property type="entry name" value="alpha/beta hydrolase"/>
    <property type="match status" value="1"/>
</dbReference>
<dbReference type="Proteomes" id="UP000535838">
    <property type="component" value="Unassembled WGS sequence"/>
</dbReference>
<dbReference type="InterPro" id="IPR000073">
    <property type="entry name" value="AB_hydrolase_1"/>
</dbReference>
<dbReference type="EMBL" id="JACJVQ010000013">
    <property type="protein sequence ID" value="MBB6635289.1"/>
    <property type="molecule type" value="Genomic_DNA"/>
</dbReference>